<dbReference type="Gene3D" id="2.130.10.10">
    <property type="entry name" value="YVTN repeat-like/Quinoprotein amine dehydrogenase"/>
    <property type="match status" value="1"/>
</dbReference>
<dbReference type="PANTHER" id="PTHR34512:SF30">
    <property type="entry name" value="OUTER MEMBRANE PROTEIN ASSEMBLY FACTOR BAMB"/>
    <property type="match status" value="1"/>
</dbReference>
<dbReference type="InterPro" id="IPR015943">
    <property type="entry name" value="WD40/YVTN_repeat-like_dom_sf"/>
</dbReference>
<reference evidence="3" key="1">
    <citation type="submission" date="2017-01" db="EMBL/GenBank/DDBJ databases">
        <authorList>
            <person name="Varghese N."/>
            <person name="Submissions S."/>
        </authorList>
    </citation>
    <scope>NUCLEOTIDE SEQUENCE [LARGE SCALE GENOMIC DNA]</scope>
    <source>
        <strain evidence="3">3bp</strain>
    </source>
</reference>
<dbReference type="InterPro" id="IPR002372">
    <property type="entry name" value="PQQ_rpt_dom"/>
</dbReference>
<dbReference type="AlphaFoldDB" id="A0A1N6Q2R7"/>
<evidence type="ECO:0000259" key="1">
    <source>
        <dbReference type="Pfam" id="PF13360"/>
    </source>
</evidence>
<gene>
    <name evidence="2" type="ORF">SAMN05518682_1287</name>
</gene>
<name>A0A1N6Q2R7_9MICO</name>
<dbReference type="SUPFAM" id="SSF50998">
    <property type="entry name" value="Quinoprotein alcohol dehydrogenase-like"/>
    <property type="match status" value="2"/>
</dbReference>
<organism evidence="2 3">
    <name type="scientific">Cellulosimicrobium aquatile</name>
    <dbReference type="NCBI Taxonomy" id="1612203"/>
    <lineage>
        <taxon>Bacteria</taxon>
        <taxon>Bacillati</taxon>
        <taxon>Actinomycetota</taxon>
        <taxon>Actinomycetes</taxon>
        <taxon>Micrococcales</taxon>
        <taxon>Promicromonosporaceae</taxon>
        <taxon>Cellulosimicrobium</taxon>
    </lineage>
</organism>
<evidence type="ECO:0000313" key="3">
    <source>
        <dbReference type="Proteomes" id="UP000186235"/>
    </source>
</evidence>
<sequence length="485" mass="49779">MAVEVATGVVVLVVGGMLVVDAATSRDAQERLETARGAVRALDTAPTEQWRAPAAADRGTAFLPGLLVTVDGDEAVALDLDTGAEAWRVPAGGDEAVCGSWSPWERSAVPSRTVVCVAGSGVAPSWYDVSPPSRPGEGTATVTVLDARGRVVGQRQAETAGALLVPGPDGGLVRAERVGEPGAPSGAPVAVDPGAGESVDGVAGRDVVVTLEDAATGAVRWRRELPFQDVPWSCTSWHAGTGGEEVDPERLLLVATETLVDVGGCGVAASFLPDGERLDDPDVPTDGAVPLAGGRFLLDADRQGSDGALRADRVLDPDGTPLLDVPGEVLDPQATDDPAPGVLLMRDGIALRAYDEQGARLWTFDGARVPEAVYVVAEGTAVVGTASTVLGLDALSGEQTWSRFVDDLAGERGHGAVVTQAFTDGRCAFLVLVDPATGASSRVVALELSSGSVVWSEDLDGGWGGLLPVQGRLLRWDGQTVALLG</sequence>
<protein>
    <submittedName>
        <fullName evidence="2">PQQ-like domain-containing protein</fullName>
    </submittedName>
</protein>
<feature type="domain" description="Pyrrolo-quinoline quinone repeat" evidence="1">
    <location>
        <begin position="349"/>
        <end position="459"/>
    </location>
</feature>
<dbReference type="InterPro" id="IPR011047">
    <property type="entry name" value="Quinoprotein_ADH-like_sf"/>
</dbReference>
<accession>A0A1N6Q2R7</accession>
<dbReference type="Proteomes" id="UP000186235">
    <property type="component" value="Unassembled WGS sequence"/>
</dbReference>
<proteinExistence type="predicted"/>
<dbReference type="EMBL" id="FTMI01000002">
    <property type="protein sequence ID" value="SIQ10825.1"/>
    <property type="molecule type" value="Genomic_DNA"/>
</dbReference>
<dbReference type="PANTHER" id="PTHR34512">
    <property type="entry name" value="CELL SURFACE PROTEIN"/>
    <property type="match status" value="1"/>
</dbReference>
<evidence type="ECO:0000313" key="2">
    <source>
        <dbReference type="EMBL" id="SIQ10825.1"/>
    </source>
</evidence>
<dbReference type="Pfam" id="PF13360">
    <property type="entry name" value="PQQ_2"/>
    <property type="match status" value="1"/>
</dbReference>
<keyword evidence="3" id="KW-1185">Reference proteome</keyword>